<name>A0ABW4S8M2_9RHOB</name>
<protein>
    <submittedName>
        <fullName evidence="2">Alkaline phosphatase PhoX</fullName>
    </submittedName>
</protein>
<dbReference type="InterPro" id="IPR008557">
    <property type="entry name" value="PhoX"/>
</dbReference>
<evidence type="ECO:0000313" key="2">
    <source>
        <dbReference type="EMBL" id="MFD1913935.1"/>
    </source>
</evidence>
<dbReference type="Proteomes" id="UP001597353">
    <property type="component" value="Unassembled WGS sequence"/>
</dbReference>
<feature type="region of interest" description="Disordered" evidence="1">
    <location>
        <begin position="52"/>
        <end position="86"/>
    </location>
</feature>
<organism evidence="2 3">
    <name type="scientific">Halodurantibacterium flavum</name>
    <dbReference type="NCBI Taxonomy" id="1382802"/>
    <lineage>
        <taxon>Bacteria</taxon>
        <taxon>Pseudomonadati</taxon>
        <taxon>Pseudomonadota</taxon>
        <taxon>Alphaproteobacteria</taxon>
        <taxon>Rhodobacterales</taxon>
        <taxon>Paracoccaceae</taxon>
        <taxon>Halodurantibacterium</taxon>
    </lineage>
</organism>
<dbReference type="EMBL" id="JBHUGH010000013">
    <property type="protein sequence ID" value="MFD1913935.1"/>
    <property type="molecule type" value="Genomic_DNA"/>
</dbReference>
<gene>
    <name evidence="2" type="ORF">ACFSGJ_17110</name>
</gene>
<dbReference type="Pfam" id="PF05787">
    <property type="entry name" value="PhoX"/>
    <property type="match status" value="1"/>
</dbReference>
<dbReference type="RefSeq" id="WP_390264649.1">
    <property type="nucleotide sequence ID" value="NZ_JBHUGH010000013.1"/>
</dbReference>
<accession>A0ABW4S8M2</accession>
<comment type="caution">
    <text evidence="2">The sequence shown here is derived from an EMBL/GenBank/DDBJ whole genome shotgun (WGS) entry which is preliminary data.</text>
</comment>
<evidence type="ECO:0000313" key="3">
    <source>
        <dbReference type="Proteomes" id="UP001597353"/>
    </source>
</evidence>
<proteinExistence type="predicted"/>
<keyword evidence="3" id="KW-1185">Reference proteome</keyword>
<reference evidence="3" key="1">
    <citation type="journal article" date="2019" name="Int. J. Syst. Evol. Microbiol.">
        <title>The Global Catalogue of Microorganisms (GCM) 10K type strain sequencing project: providing services to taxonomists for standard genome sequencing and annotation.</title>
        <authorList>
            <consortium name="The Broad Institute Genomics Platform"/>
            <consortium name="The Broad Institute Genome Sequencing Center for Infectious Disease"/>
            <person name="Wu L."/>
            <person name="Ma J."/>
        </authorList>
    </citation>
    <scope>NUCLEOTIDE SEQUENCE [LARGE SCALE GENOMIC DNA]</scope>
    <source>
        <strain evidence="3">CGMCC 4.7242</strain>
    </source>
</reference>
<sequence length="86" mass="9506">MVDDGSGEWLALAPGRNGLTRDNGFEDLADILINTRLAADVTGATKMDRPEWGAVDPDCNAPPRWRRFPSLRQENTSAPRIRLRSG</sequence>
<evidence type="ECO:0000256" key="1">
    <source>
        <dbReference type="SAM" id="MobiDB-lite"/>
    </source>
</evidence>